<evidence type="ECO:0000313" key="2">
    <source>
        <dbReference type="Proteomes" id="UP000287239"/>
    </source>
</evidence>
<comment type="caution">
    <text evidence="1">The sequence shown here is derived from an EMBL/GenBank/DDBJ whole genome shotgun (WGS) entry which is preliminary data.</text>
</comment>
<proteinExistence type="predicted"/>
<evidence type="ECO:0000313" key="1">
    <source>
        <dbReference type="EMBL" id="RST94180.1"/>
    </source>
</evidence>
<sequence length="125" mass="14432">MSKKHLSLFVGLSVAVGLASSLLIKKKRQTHPSKDTLQKLYQGNWSFYDRHQRVKHTLNILTDLSVLLDNNLLVNELLELTADKMVVRDPYGYHLVFKPEEDVLDFYDEANDCHYQLTKNNDSPS</sequence>
<dbReference type="Proteomes" id="UP000287239">
    <property type="component" value="Unassembled WGS sequence"/>
</dbReference>
<dbReference type="GeneID" id="98568848"/>
<dbReference type="AlphaFoldDB" id="A0A429ZKE2"/>
<gene>
    <name evidence="1" type="ORF">CBF35_10725</name>
</gene>
<evidence type="ECO:0008006" key="3">
    <source>
        <dbReference type="Google" id="ProtNLM"/>
    </source>
</evidence>
<dbReference type="Pfam" id="PF16110">
    <property type="entry name" value="DUF4828"/>
    <property type="match status" value="1"/>
</dbReference>
<dbReference type="EMBL" id="NGJU01000016">
    <property type="protein sequence ID" value="RST94180.1"/>
    <property type="molecule type" value="Genomic_DNA"/>
</dbReference>
<protein>
    <recommendedName>
        <fullName evidence="3">DUF4828 domain-containing protein</fullName>
    </recommendedName>
</protein>
<accession>A0A429ZKE2</accession>
<reference evidence="1 2" key="1">
    <citation type="submission" date="2017-05" db="EMBL/GenBank/DDBJ databases">
        <title>Vagococcus spp. assemblies.</title>
        <authorList>
            <person name="Gulvik C.A."/>
        </authorList>
    </citation>
    <scope>NUCLEOTIDE SEQUENCE [LARGE SCALE GENOMIC DNA]</scope>
    <source>
        <strain evidence="1 2">NCFB 2777</strain>
    </source>
</reference>
<organism evidence="1 2">
    <name type="scientific">Vagococcus salmoninarum</name>
    <dbReference type="NCBI Taxonomy" id="2739"/>
    <lineage>
        <taxon>Bacteria</taxon>
        <taxon>Bacillati</taxon>
        <taxon>Bacillota</taxon>
        <taxon>Bacilli</taxon>
        <taxon>Lactobacillales</taxon>
        <taxon>Enterococcaceae</taxon>
        <taxon>Vagococcus</taxon>
    </lineage>
</organism>
<keyword evidence="2" id="KW-1185">Reference proteome</keyword>
<name>A0A429ZKE2_9ENTE</name>
<dbReference type="OrthoDB" id="2246468at2"/>
<dbReference type="InterPro" id="IPR032254">
    <property type="entry name" value="DUF4828"/>
</dbReference>
<dbReference type="RefSeq" id="WP_126780987.1">
    <property type="nucleotide sequence ID" value="NZ_NGJU01000016.1"/>
</dbReference>